<comment type="caution">
    <text evidence="2">The sequence shown here is derived from an EMBL/GenBank/DDBJ whole genome shotgun (WGS) entry which is preliminary data.</text>
</comment>
<accession>A0ABR7X952</accession>
<evidence type="ECO:0000313" key="2">
    <source>
        <dbReference type="EMBL" id="MBD1387056.1"/>
    </source>
</evidence>
<reference evidence="2 3" key="1">
    <citation type="submission" date="2020-09" db="EMBL/GenBank/DDBJ databases">
        <title>Novel species of Mucilaginibacter isolated from a glacier on the Tibetan Plateau.</title>
        <authorList>
            <person name="Liu Q."/>
            <person name="Xin Y.-H."/>
        </authorList>
    </citation>
    <scope>NUCLEOTIDE SEQUENCE [LARGE SCALE GENOMIC DNA]</scope>
    <source>
        <strain evidence="2 3">CGMCC 1.13878</strain>
    </source>
</reference>
<name>A0ABR7X952_9SPHI</name>
<organism evidence="2 3">
    <name type="scientific">Mucilaginibacter rigui</name>
    <dbReference type="NCBI Taxonomy" id="534635"/>
    <lineage>
        <taxon>Bacteria</taxon>
        <taxon>Pseudomonadati</taxon>
        <taxon>Bacteroidota</taxon>
        <taxon>Sphingobacteriia</taxon>
        <taxon>Sphingobacteriales</taxon>
        <taxon>Sphingobacteriaceae</taxon>
        <taxon>Mucilaginibacter</taxon>
    </lineage>
</organism>
<keyword evidence="1" id="KW-0732">Signal</keyword>
<evidence type="ECO:0000256" key="1">
    <source>
        <dbReference type="SAM" id="SignalP"/>
    </source>
</evidence>
<dbReference type="Proteomes" id="UP000618754">
    <property type="component" value="Unassembled WGS sequence"/>
</dbReference>
<dbReference type="RefSeq" id="WP_191176907.1">
    <property type="nucleotide sequence ID" value="NZ_JACWMW010000004.1"/>
</dbReference>
<feature type="chain" id="PRO_5047328488" description="Lipoprotein" evidence="1">
    <location>
        <begin position="22"/>
        <end position="150"/>
    </location>
</feature>
<evidence type="ECO:0008006" key="4">
    <source>
        <dbReference type="Google" id="ProtNLM"/>
    </source>
</evidence>
<keyword evidence="3" id="KW-1185">Reference proteome</keyword>
<protein>
    <recommendedName>
        <fullName evidence="4">Lipoprotein</fullName>
    </recommendedName>
</protein>
<dbReference type="EMBL" id="JACWMW010000004">
    <property type="protein sequence ID" value="MBD1387056.1"/>
    <property type="molecule type" value="Genomic_DNA"/>
</dbReference>
<feature type="signal peptide" evidence="1">
    <location>
        <begin position="1"/>
        <end position="21"/>
    </location>
</feature>
<sequence>MHTKINKPTLFVLLLSIFYSACGVSKQDSLIKSQNGSSYSYRTVKTSSQNLPVISATVFEQGTNFPLVVSHLNLDVDKNKTFGTDSTKIVFTVQPGTHTLDAWWMGYLHCETKTFNTSTGDTLHFKFYLKPDTKPLTQPIVQPNKKTGNN</sequence>
<proteinExistence type="predicted"/>
<evidence type="ECO:0000313" key="3">
    <source>
        <dbReference type="Proteomes" id="UP000618754"/>
    </source>
</evidence>
<gene>
    <name evidence="2" type="ORF">IDJ75_17350</name>
</gene>